<dbReference type="GO" id="GO:0005524">
    <property type="term" value="F:ATP binding"/>
    <property type="evidence" value="ECO:0007669"/>
    <property type="project" value="UniProtKB-KW"/>
</dbReference>
<sequence>MNPYGADTHPGPYLVVEVLGVGDVSVPALAHDPGEPLHQAATRVIGAAAALDERHGSVLDVVQRAQRLLEGVGRGEAGRAQVSYALLRTALPELGDVLAQQDRAYSQLVESLSAYRQLLSSPEPAQRATNKSHGQGQKTRPDRDDDWAVAGERGLVALEAVAAGGVRFRRNAIGEDPYISQEKAQRHDPAVFPQTVQRLVADGLLHQDITENVYRPGQLLSLTSQGEAALRDGRATTSRVSVALGRTTTQTKSGAIADSASVPVARTSLAAPRSR</sequence>
<evidence type="ECO:0000313" key="2">
    <source>
        <dbReference type="EMBL" id="EOY51045.1"/>
    </source>
</evidence>
<protein>
    <submittedName>
        <fullName evidence="2">Large ATP-binding protein</fullName>
    </submittedName>
</protein>
<reference evidence="3" key="1">
    <citation type="journal article" date="2013" name="Genome Biol. Evol.">
        <title>The genome sequence of Streptomyces lividans 66 reveals a novel tRNA-dependent peptide biosynthetic system within a metal-related genomic island.</title>
        <authorList>
            <person name="Cruz-Morales P."/>
            <person name="Vijgenboom E."/>
            <person name="Iruegas-Bocardo F."/>
            <person name="Girard G."/>
            <person name="Yanez-Guerra L.A."/>
            <person name="Ramos-Aboites H.E."/>
            <person name="Pernodet J.L."/>
            <person name="Anne J."/>
            <person name="van Wezel G.P."/>
            <person name="Barona-Gomez F."/>
        </authorList>
    </citation>
    <scope>NUCLEOTIDE SEQUENCE [LARGE SCALE GENOMIC DNA]</scope>
    <source>
        <strain evidence="3">1326</strain>
    </source>
</reference>
<dbReference type="RefSeq" id="WP_016327543.1">
    <property type="nucleotide sequence ID" value="NZ_CM001889.1"/>
</dbReference>
<evidence type="ECO:0000256" key="1">
    <source>
        <dbReference type="SAM" id="MobiDB-lite"/>
    </source>
</evidence>
<proteinExistence type="predicted"/>
<dbReference type="Proteomes" id="UP000014062">
    <property type="component" value="Chromosome"/>
</dbReference>
<keyword evidence="2" id="KW-0067">ATP-binding</keyword>
<accession>A0A7U9DXL0</accession>
<dbReference type="AlphaFoldDB" id="A0A7U9DXL0"/>
<gene>
    <name evidence="2" type="ORF">SLI_6338</name>
</gene>
<feature type="compositionally biased region" description="Polar residues" evidence="1">
    <location>
        <begin position="127"/>
        <end position="138"/>
    </location>
</feature>
<name>A0A7U9DXL0_STRLI</name>
<dbReference type="EMBL" id="CM001889">
    <property type="protein sequence ID" value="EOY51045.1"/>
    <property type="molecule type" value="Genomic_DNA"/>
</dbReference>
<keyword evidence="2" id="KW-0547">Nucleotide-binding</keyword>
<organism evidence="2 3">
    <name type="scientific">Streptomyces lividans 1326</name>
    <dbReference type="NCBI Taxonomy" id="1200984"/>
    <lineage>
        <taxon>Bacteria</taxon>
        <taxon>Bacillati</taxon>
        <taxon>Actinomycetota</taxon>
        <taxon>Actinomycetes</taxon>
        <taxon>Kitasatosporales</taxon>
        <taxon>Streptomycetaceae</taxon>
        <taxon>Streptomyces</taxon>
    </lineage>
</organism>
<evidence type="ECO:0000313" key="3">
    <source>
        <dbReference type="Proteomes" id="UP000014062"/>
    </source>
</evidence>
<feature type="region of interest" description="Disordered" evidence="1">
    <location>
        <begin position="121"/>
        <end position="145"/>
    </location>
</feature>